<feature type="signal peptide" evidence="1">
    <location>
        <begin position="1"/>
        <end position="22"/>
    </location>
</feature>
<name>A0AAU7DIA5_9BACT</name>
<evidence type="ECO:0000256" key="1">
    <source>
        <dbReference type="SAM" id="SignalP"/>
    </source>
</evidence>
<protein>
    <submittedName>
        <fullName evidence="2">Uncharacterized protein</fullName>
    </submittedName>
</protein>
<evidence type="ECO:0000313" key="2">
    <source>
        <dbReference type="EMBL" id="XBH16516.1"/>
    </source>
</evidence>
<dbReference type="RefSeq" id="WP_348261745.1">
    <property type="nucleotide sequence ID" value="NZ_CP121196.1"/>
</dbReference>
<sequence>MRLCSRKLIAALLMAAPAAGFAASCTTQAELTPQDRSTLVSMGEQLSDAVIRQDTSALQTVLLPALSGQWDGIRGAIEQAGPLVKGGKAQLRNVYLLDASTLSAPSDTQFFCSNANGSSTVTINMHALPPGEYALILSDAAGAVLAGQMGFVLAWDSAGASGWKLGGFSSRQGNFGGHDAVWYWTRARELAHSNLPWSAWFCYEAARYLELPVDFLSSPNLDKLVQEQSQIKGGPGEDTFPYSVKSGDRTWKINGVRLDASLHEPDLGVTYESTGSTDPAVARTEAIAVLGALLKAQPGLRENFHGMWAYASINGKVTPVMEMPMAQIP</sequence>
<keyword evidence="1" id="KW-0732">Signal</keyword>
<organism evidence="2">
    <name type="scientific">Telmatobacter sp. DSM 110680</name>
    <dbReference type="NCBI Taxonomy" id="3036704"/>
    <lineage>
        <taxon>Bacteria</taxon>
        <taxon>Pseudomonadati</taxon>
        <taxon>Acidobacteriota</taxon>
        <taxon>Terriglobia</taxon>
        <taxon>Terriglobales</taxon>
        <taxon>Acidobacteriaceae</taxon>
        <taxon>Telmatobacter</taxon>
    </lineage>
</organism>
<accession>A0AAU7DIA5</accession>
<reference evidence="2" key="1">
    <citation type="submission" date="2023-03" db="EMBL/GenBank/DDBJ databases">
        <title>Edaphobacter sp.</title>
        <authorList>
            <person name="Huber K.J."/>
            <person name="Papendorf J."/>
            <person name="Pilke C."/>
            <person name="Bunk B."/>
            <person name="Sproeer C."/>
            <person name="Pester M."/>
        </authorList>
    </citation>
    <scope>NUCLEOTIDE SEQUENCE</scope>
    <source>
        <strain evidence="2">DSM 110680</strain>
    </source>
</reference>
<proteinExistence type="predicted"/>
<dbReference type="PROSITE" id="PS51257">
    <property type="entry name" value="PROKAR_LIPOPROTEIN"/>
    <property type="match status" value="1"/>
</dbReference>
<feature type="chain" id="PRO_5043515209" evidence="1">
    <location>
        <begin position="23"/>
        <end position="329"/>
    </location>
</feature>
<gene>
    <name evidence="2" type="ORF">P8935_18320</name>
</gene>
<dbReference type="AlphaFoldDB" id="A0AAU7DIA5"/>
<dbReference type="EMBL" id="CP121196">
    <property type="protein sequence ID" value="XBH16516.1"/>
    <property type="molecule type" value="Genomic_DNA"/>
</dbReference>